<keyword evidence="1" id="KW-0805">Transcription regulation</keyword>
<evidence type="ECO:0000256" key="2">
    <source>
        <dbReference type="ARBA" id="ARBA00023125"/>
    </source>
</evidence>
<dbReference type="PANTHER" id="PTHR30146">
    <property type="entry name" value="LACI-RELATED TRANSCRIPTIONAL REPRESSOR"/>
    <property type="match status" value="1"/>
</dbReference>
<dbReference type="Proteomes" id="UP001220530">
    <property type="component" value="Chromosome"/>
</dbReference>
<dbReference type="PRINTS" id="PR00036">
    <property type="entry name" value="HTHLACI"/>
</dbReference>
<reference evidence="5 6" key="1">
    <citation type="submission" date="2023-02" db="EMBL/GenBank/DDBJ databases">
        <title>Devosia algicola sp. nov., isolated from the phycosphere of marine algae.</title>
        <authorList>
            <person name="Kim J.M."/>
            <person name="Lee J.K."/>
            <person name="Choi B.J."/>
            <person name="Bayburt H."/>
            <person name="Jeon C.O."/>
        </authorList>
    </citation>
    <scope>NUCLEOTIDE SEQUENCE [LARGE SCALE GENOMIC DNA]</scope>
    <source>
        <strain evidence="5 6">G20-9</strain>
    </source>
</reference>
<organism evidence="5 6">
    <name type="scientific">Devosia algicola</name>
    <dbReference type="NCBI Taxonomy" id="3026418"/>
    <lineage>
        <taxon>Bacteria</taxon>
        <taxon>Pseudomonadati</taxon>
        <taxon>Pseudomonadota</taxon>
        <taxon>Alphaproteobacteria</taxon>
        <taxon>Hyphomicrobiales</taxon>
        <taxon>Devosiaceae</taxon>
        <taxon>Devosia</taxon>
    </lineage>
</organism>
<dbReference type="InterPro" id="IPR010982">
    <property type="entry name" value="Lambda_DNA-bd_dom_sf"/>
</dbReference>
<dbReference type="GO" id="GO:0003677">
    <property type="term" value="F:DNA binding"/>
    <property type="evidence" value="ECO:0007669"/>
    <property type="project" value="UniProtKB-KW"/>
</dbReference>
<dbReference type="SUPFAM" id="SSF47413">
    <property type="entry name" value="lambda repressor-like DNA-binding domains"/>
    <property type="match status" value="1"/>
</dbReference>
<name>A0ABY7YKK3_9HYPH</name>
<dbReference type="CDD" id="cd06307">
    <property type="entry name" value="PBP1_sugar_binding"/>
    <property type="match status" value="1"/>
</dbReference>
<dbReference type="PANTHER" id="PTHR30146:SF152">
    <property type="entry name" value="TRANSCRIPTIONAL REGULATORY PROTEIN"/>
    <property type="match status" value="1"/>
</dbReference>
<dbReference type="PROSITE" id="PS00356">
    <property type="entry name" value="HTH_LACI_1"/>
    <property type="match status" value="1"/>
</dbReference>
<dbReference type="InterPro" id="IPR028082">
    <property type="entry name" value="Peripla_BP_I"/>
</dbReference>
<dbReference type="Pfam" id="PF13407">
    <property type="entry name" value="Peripla_BP_4"/>
    <property type="match status" value="1"/>
</dbReference>
<dbReference type="PROSITE" id="PS50932">
    <property type="entry name" value="HTH_LACI_2"/>
    <property type="match status" value="1"/>
</dbReference>
<dbReference type="EMBL" id="CP118246">
    <property type="protein sequence ID" value="WDR01838.1"/>
    <property type="molecule type" value="Genomic_DNA"/>
</dbReference>
<evidence type="ECO:0000313" key="5">
    <source>
        <dbReference type="EMBL" id="WDR01838.1"/>
    </source>
</evidence>
<dbReference type="Gene3D" id="1.10.260.40">
    <property type="entry name" value="lambda repressor-like DNA-binding domains"/>
    <property type="match status" value="1"/>
</dbReference>
<dbReference type="InterPro" id="IPR000843">
    <property type="entry name" value="HTH_LacI"/>
</dbReference>
<feature type="domain" description="HTH lacI-type" evidence="4">
    <location>
        <begin position="11"/>
        <end position="65"/>
    </location>
</feature>
<evidence type="ECO:0000256" key="3">
    <source>
        <dbReference type="ARBA" id="ARBA00023163"/>
    </source>
</evidence>
<keyword evidence="3" id="KW-0804">Transcription</keyword>
<dbReference type="InterPro" id="IPR025997">
    <property type="entry name" value="SBP_2_dom"/>
</dbReference>
<dbReference type="CDD" id="cd01392">
    <property type="entry name" value="HTH_LacI"/>
    <property type="match status" value="1"/>
</dbReference>
<keyword evidence="6" id="KW-1185">Reference proteome</keyword>
<evidence type="ECO:0000256" key="1">
    <source>
        <dbReference type="ARBA" id="ARBA00023015"/>
    </source>
</evidence>
<dbReference type="Gene3D" id="3.40.50.2300">
    <property type="match status" value="2"/>
</dbReference>
<dbReference type="SMART" id="SM00354">
    <property type="entry name" value="HTH_LACI"/>
    <property type="match status" value="1"/>
</dbReference>
<gene>
    <name evidence="5" type="ORF">PSQ19_14085</name>
</gene>
<protein>
    <submittedName>
        <fullName evidence="5">LacI family DNA-binding transcriptional regulator</fullName>
    </submittedName>
</protein>
<proteinExistence type="predicted"/>
<dbReference type="RefSeq" id="WP_282218248.1">
    <property type="nucleotide sequence ID" value="NZ_CP118246.1"/>
</dbReference>
<evidence type="ECO:0000259" key="4">
    <source>
        <dbReference type="PROSITE" id="PS50932"/>
    </source>
</evidence>
<sequence length="347" mass="36793">MRETAAAPRRATVHDVARAAGVSLATVDRVLNNRTGVRPNTAKKVAEAVASLGFQRDISASLLARARDLRVRFLIPAGSNEFMDSLADAATRRIETALIERLQIGVTRLPLLDAAALVENLNLLTTDFCDCAVIVGTEEPSVLAAVEAATRRGVMIMTLVSDLPASSRRHFIGIDNVAAGRTAASLMGRFCSHGGKIALIAGSMHLHDHHERLEGFRAVAAEFAGLRPLPPLEGHDEHHQTQVLVEQLLASHPDLVGIYNLGAGTAGLTAALRQTGRAGSVRVIAHELSASSRLGLTDGTIDVVLDQDPDGEIRAALAAVRTLALGSGAVENVKPIEIRIFLRDNLG</sequence>
<evidence type="ECO:0000313" key="6">
    <source>
        <dbReference type="Proteomes" id="UP001220530"/>
    </source>
</evidence>
<keyword evidence="2 5" id="KW-0238">DNA-binding</keyword>
<accession>A0ABY7YKK3</accession>
<dbReference type="SUPFAM" id="SSF53822">
    <property type="entry name" value="Periplasmic binding protein-like I"/>
    <property type="match status" value="1"/>
</dbReference>
<dbReference type="Pfam" id="PF00356">
    <property type="entry name" value="LacI"/>
    <property type="match status" value="1"/>
</dbReference>